<evidence type="ECO:0000259" key="2">
    <source>
        <dbReference type="PROSITE" id="PS50003"/>
    </source>
</evidence>
<keyword evidence="4" id="KW-1185">Reference proteome</keyword>
<dbReference type="SUPFAM" id="SSF50729">
    <property type="entry name" value="PH domain-like"/>
    <property type="match status" value="1"/>
</dbReference>
<dbReference type="Gene3D" id="1.10.472.80">
    <property type="entry name" value="Ypt/Rab-GAP domain of gyp1p, domain 3"/>
    <property type="match status" value="1"/>
</dbReference>
<evidence type="ECO:0000313" key="4">
    <source>
        <dbReference type="Proteomes" id="UP000887574"/>
    </source>
</evidence>
<dbReference type="PANTHER" id="PTHR47219">
    <property type="entry name" value="RAB GTPASE-ACTIVATING PROTEIN 1-LIKE"/>
    <property type="match status" value="1"/>
</dbReference>
<dbReference type="PROSITE" id="PS50003">
    <property type="entry name" value="PH_DOMAIN"/>
    <property type="match status" value="1"/>
</dbReference>
<dbReference type="InterPro" id="IPR050302">
    <property type="entry name" value="Rab_GAP_TBC_domain"/>
</dbReference>
<protein>
    <submittedName>
        <fullName evidence="5">TBC1 domain family member 2B</fullName>
    </submittedName>
</protein>
<feature type="region of interest" description="Disordered" evidence="1">
    <location>
        <begin position="172"/>
        <end position="204"/>
    </location>
</feature>
<dbReference type="GO" id="GO:0005096">
    <property type="term" value="F:GTPase activator activity"/>
    <property type="evidence" value="ECO:0007669"/>
    <property type="project" value="TreeGrafter"/>
</dbReference>
<feature type="compositionally biased region" description="Low complexity" evidence="1">
    <location>
        <begin position="179"/>
        <end position="197"/>
    </location>
</feature>
<feature type="domain" description="Rab-GAP TBC" evidence="3">
    <location>
        <begin position="585"/>
        <end position="763"/>
    </location>
</feature>
<feature type="domain" description="PH" evidence="2">
    <location>
        <begin position="49"/>
        <end position="152"/>
    </location>
</feature>
<dbReference type="Gene3D" id="2.30.29.30">
    <property type="entry name" value="Pleckstrin-homology domain (PH domain)/Phosphotyrosine-binding domain (PTB)"/>
    <property type="match status" value="1"/>
</dbReference>
<dbReference type="PANTHER" id="PTHR47219:SF20">
    <property type="entry name" value="TBC1 DOMAIN FAMILY MEMBER 2B"/>
    <property type="match status" value="1"/>
</dbReference>
<dbReference type="AlphaFoldDB" id="A0A915EQN0"/>
<feature type="compositionally biased region" description="Polar residues" evidence="1">
    <location>
        <begin position="319"/>
        <end position="339"/>
    </location>
</feature>
<reference evidence="5" key="1">
    <citation type="submission" date="2022-11" db="UniProtKB">
        <authorList>
            <consortium name="WormBaseParasite"/>
        </authorList>
    </citation>
    <scope>IDENTIFICATION</scope>
</reference>
<proteinExistence type="predicted"/>
<evidence type="ECO:0000313" key="5">
    <source>
        <dbReference type="WBParaSite" id="jg8332"/>
    </source>
</evidence>
<dbReference type="GO" id="GO:0031267">
    <property type="term" value="F:small GTPase binding"/>
    <property type="evidence" value="ECO:0007669"/>
    <property type="project" value="TreeGrafter"/>
</dbReference>
<dbReference type="SUPFAM" id="SSF47923">
    <property type="entry name" value="Ypt/Rab-GAP domain of gyp1p"/>
    <property type="match status" value="1"/>
</dbReference>
<dbReference type="SMART" id="SM00164">
    <property type="entry name" value="TBC"/>
    <property type="match status" value="1"/>
</dbReference>
<dbReference type="Proteomes" id="UP000887574">
    <property type="component" value="Unplaced"/>
</dbReference>
<dbReference type="InterPro" id="IPR000195">
    <property type="entry name" value="Rab-GAP-TBC_dom"/>
</dbReference>
<dbReference type="PROSITE" id="PS50086">
    <property type="entry name" value="TBC_RABGAP"/>
    <property type="match status" value="1"/>
</dbReference>
<evidence type="ECO:0000259" key="3">
    <source>
        <dbReference type="PROSITE" id="PS50086"/>
    </source>
</evidence>
<name>A0A915EQN0_9BILA</name>
<dbReference type="Pfam" id="PF00566">
    <property type="entry name" value="RabGAP-TBC"/>
    <property type="match status" value="1"/>
</dbReference>
<evidence type="ECO:0000256" key="1">
    <source>
        <dbReference type="SAM" id="MobiDB-lite"/>
    </source>
</evidence>
<dbReference type="InterPro" id="IPR011993">
    <property type="entry name" value="PH-like_dom_sf"/>
</dbReference>
<feature type="region of interest" description="Disordered" evidence="1">
    <location>
        <begin position="319"/>
        <end position="341"/>
    </location>
</feature>
<dbReference type="WBParaSite" id="jg8332">
    <property type="protein sequence ID" value="jg8332"/>
    <property type="gene ID" value="jg8332"/>
</dbReference>
<sequence length="763" mass="86801">MAAVQARPRRLSAQNGGNAGLLQLQIPSSNHHSYPHHAFFQPNSPKEEWFSLEGFLFMKCQGGALTFLQSKKRMYFGLEELENKLIYYRDKADFDRKKDCLGTIFLNSALCSLIEGNLCAFVLHTGGKKYIMEAENEMCAHCWLNALQQRVDINDNDVKPAEVPCLTTHFMQRHRSRSRSVPSESDSQSPESSPHVSRSNRRRPLEPLEISASESQSNFMSKAVSLPLPQRSSAALSACLLQCTSTKFIAKNRQMCVDVNSLDVVSIAKKNGLKSNDPHPPQWLENWINNWLSDQLHEEAVVATPTDVEELQLITSSKSPAGPSISVQGPSNFSENGNDVQEPRSEITLGVIVGVPAVDNRQKERIHELNLECTRLVREVERLKAMTSNGHIPNGSAPNSPGSAPDYSMAIAAQNRFLNSELLRINDRCIEADRQVEQCNKKIYKLETEMEDFKKEYVYLLQSCVRIPLHEHSSCDVVQVKLFGGDVHERRVKMLLERARESDPTLPSFESVTKSGSYHVDDYGFRHSFDDIPLALHYIATQLNEHYDSQSEEYIILKHKWRTLIESDPNAIDRNRENRHLCRLGVPRSLRSKVWRILINQQVAEIKSKYGEYYYRNLCSSQGTPAEKHYCANHQKQINLDLLRTMPSNVHFQSASCKGYILGFPSFHVLISPLFTGDPPPSSPFQPLLYIVSPEDAFWFLVAITERYFCPSYFDQSLTGAQADQEVLKEIVEQKFPKLSQHLEECDIDLTTITLNWFLALFF</sequence>
<accession>A0A915EQN0</accession>
<dbReference type="InterPro" id="IPR001849">
    <property type="entry name" value="PH_domain"/>
</dbReference>
<dbReference type="InterPro" id="IPR035969">
    <property type="entry name" value="Rab-GAP_TBC_sf"/>
</dbReference>
<organism evidence="4 5">
    <name type="scientific">Ditylenchus dipsaci</name>
    <dbReference type="NCBI Taxonomy" id="166011"/>
    <lineage>
        <taxon>Eukaryota</taxon>
        <taxon>Metazoa</taxon>
        <taxon>Ecdysozoa</taxon>
        <taxon>Nematoda</taxon>
        <taxon>Chromadorea</taxon>
        <taxon>Rhabditida</taxon>
        <taxon>Tylenchina</taxon>
        <taxon>Tylenchomorpha</taxon>
        <taxon>Sphaerularioidea</taxon>
        <taxon>Anguinidae</taxon>
        <taxon>Anguininae</taxon>
        <taxon>Ditylenchus</taxon>
    </lineage>
</organism>
<dbReference type="Pfam" id="PF00169">
    <property type="entry name" value="PH"/>
    <property type="match status" value="1"/>
</dbReference>
<dbReference type="SMART" id="SM00233">
    <property type="entry name" value="PH"/>
    <property type="match status" value="1"/>
</dbReference>